<feature type="chain" id="PRO_5014964479" evidence="10">
    <location>
        <begin position="26"/>
        <end position="713"/>
    </location>
</feature>
<keyword evidence="6 8" id="KW-0472">Membrane</keyword>
<evidence type="ECO:0000256" key="6">
    <source>
        <dbReference type="ARBA" id="ARBA00023136"/>
    </source>
</evidence>
<dbReference type="RefSeq" id="WP_102895673.1">
    <property type="nucleotide sequence ID" value="NZ_JAMOHU010000046.1"/>
</dbReference>
<evidence type="ECO:0000256" key="10">
    <source>
        <dbReference type="SAM" id="SignalP"/>
    </source>
</evidence>
<evidence type="ECO:0000256" key="1">
    <source>
        <dbReference type="ARBA" id="ARBA00004571"/>
    </source>
</evidence>
<evidence type="ECO:0000259" key="11">
    <source>
        <dbReference type="Pfam" id="PF00593"/>
    </source>
</evidence>
<organism evidence="13 14">
    <name type="scientific">Stutzerimonas stutzeri</name>
    <name type="common">Pseudomonas stutzeri</name>
    <dbReference type="NCBI Taxonomy" id="316"/>
    <lineage>
        <taxon>Bacteria</taxon>
        <taxon>Pseudomonadati</taxon>
        <taxon>Pseudomonadota</taxon>
        <taxon>Gammaproteobacteria</taxon>
        <taxon>Pseudomonadales</taxon>
        <taxon>Pseudomonadaceae</taxon>
        <taxon>Stutzerimonas</taxon>
    </lineage>
</organism>
<evidence type="ECO:0000259" key="12">
    <source>
        <dbReference type="Pfam" id="PF07715"/>
    </source>
</evidence>
<dbReference type="SUPFAM" id="SSF56935">
    <property type="entry name" value="Porins"/>
    <property type="match status" value="1"/>
</dbReference>
<dbReference type="GO" id="GO:0044718">
    <property type="term" value="P:siderophore transmembrane transport"/>
    <property type="evidence" value="ECO:0007669"/>
    <property type="project" value="TreeGrafter"/>
</dbReference>
<feature type="domain" description="TonB-dependent receptor plug" evidence="12">
    <location>
        <begin position="50"/>
        <end position="152"/>
    </location>
</feature>
<evidence type="ECO:0000256" key="7">
    <source>
        <dbReference type="ARBA" id="ARBA00023237"/>
    </source>
</evidence>
<dbReference type="Gene3D" id="2.40.170.20">
    <property type="entry name" value="TonB-dependent receptor, beta-barrel domain"/>
    <property type="match status" value="1"/>
</dbReference>
<dbReference type="InterPro" id="IPR000531">
    <property type="entry name" value="Beta-barrel_TonB"/>
</dbReference>
<evidence type="ECO:0000313" key="14">
    <source>
        <dbReference type="Proteomes" id="UP000236023"/>
    </source>
</evidence>
<protein>
    <submittedName>
        <fullName evidence="13">TonB-dependent receptor</fullName>
    </submittedName>
</protein>
<feature type="signal peptide" evidence="10">
    <location>
        <begin position="1"/>
        <end position="25"/>
    </location>
</feature>
<gene>
    <name evidence="13" type="ORF">CXK94_20405</name>
</gene>
<dbReference type="CDD" id="cd01347">
    <property type="entry name" value="ligand_gated_channel"/>
    <property type="match status" value="1"/>
</dbReference>
<dbReference type="PROSITE" id="PS52016">
    <property type="entry name" value="TONB_DEPENDENT_REC_3"/>
    <property type="match status" value="1"/>
</dbReference>
<dbReference type="GO" id="GO:0015344">
    <property type="term" value="F:siderophore uptake transmembrane transporter activity"/>
    <property type="evidence" value="ECO:0007669"/>
    <property type="project" value="TreeGrafter"/>
</dbReference>
<name>A0A2N8SRS6_STUST</name>
<dbReference type="Pfam" id="PF07715">
    <property type="entry name" value="Plug"/>
    <property type="match status" value="1"/>
</dbReference>
<comment type="similarity">
    <text evidence="8 9">Belongs to the TonB-dependent receptor family.</text>
</comment>
<dbReference type="InterPro" id="IPR039426">
    <property type="entry name" value="TonB-dep_rcpt-like"/>
</dbReference>
<evidence type="ECO:0000256" key="2">
    <source>
        <dbReference type="ARBA" id="ARBA00022448"/>
    </source>
</evidence>
<evidence type="ECO:0000256" key="9">
    <source>
        <dbReference type="RuleBase" id="RU003357"/>
    </source>
</evidence>
<keyword evidence="2 8" id="KW-0813">Transport</keyword>
<reference evidence="13 14" key="1">
    <citation type="submission" date="2018-01" db="EMBL/GenBank/DDBJ databases">
        <title>Denitrification phenotypes of diverse strains of Pseudomonas stutzeri.</title>
        <authorList>
            <person name="Milligan D.A."/>
            <person name="Bergaust L."/>
            <person name="Bakken L.R."/>
            <person name="Frostegard A."/>
        </authorList>
    </citation>
    <scope>NUCLEOTIDE SEQUENCE [LARGE SCALE GENOMIC DNA]</scope>
    <source>
        <strain evidence="13 14">24a75</strain>
    </source>
</reference>
<evidence type="ECO:0000256" key="5">
    <source>
        <dbReference type="ARBA" id="ARBA00023077"/>
    </source>
</evidence>
<accession>A0A2N8SRS6</accession>
<dbReference type="InterPro" id="IPR037066">
    <property type="entry name" value="Plug_dom_sf"/>
</dbReference>
<dbReference type="EMBL" id="POUT01000017">
    <property type="protein sequence ID" value="PNG05192.1"/>
    <property type="molecule type" value="Genomic_DNA"/>
</dbReference>
<keyword evidence="5 9" id="KW-0798">TonB box</keyword>
<dbReference type="PANTHER" id="PTHR30069:SF42">
    <property type="entry name" value="FERRIC AEROBACTIN RECEPTOR"/>
    <property type="match status" value="1"/>
</dbReference>
<feature type="domain" description="TonB-dependent receptor-like beta-barrel" evidence="11">
    <location>
        <begin position="259"/>
        <end position="672"/>
    </location>
</feature>
<dbReference type="Pfam" id="PF00593">
    <property type="entry name" value="TonB_dep_Rec_b-barrel"/>
    <property type="match status" value="1"/>
</dbReference>
<dbReference type="AlphaFoldDB" id="A0A2N8SRS6"/>
<dbReference type="PANTHER" id="PTHR30069">
    <property type="entry name" value="TONB-DEPENDENT OUTER MEMBRANE RECEPTOR"/>
    <property type="match status" value="1"/>
</dbReference>
<keyword evidence="3 8" id="KW-1134">Transmembrane beta strand</keyword>
<evidence type="ECO:0000256" key="8">
    <source>
        <dbReference type="PROSITE-ProRule" id="PRU01360"/>
    </source>
</evidence>
<dbReference type="InterPro" id="IPR036942">
    <property type="entry name" value="Beta-barrel_TonB_sf"/>
</dbReference>
<proteinExistence type="inferred from homology"/>
<keyword evidence="4 8" id="KW-0812">Transmembrane</keyword>
<dbReference type="Gene3D" id="2.170.130.10">
    <property type="entry name" value="TonB-dependent receptor, plug domain"/>
    <property type="match status" value="1"/>
</dbReference>
<dbReference type="InterPro" id="IPR012910">
    <property type="entry name" value="Plug_dom"/>
</dbReference>
<evidence type="ECO:0000256" key="3">
    <source>
        <dbReference type="ARBA" id="ARBA00022452"/>
    </source>
</evidence>
<dbReference type="GO" id="GO:0009279">
    <property type="term" value="C:cell outer membrane"/>
    <property type="evidence" value="ECO:0007669"/>
    <property type="project" value="UniProtKB-SubCell"/>
</dbReference>
<evidence type="ECO:0000313" key="13">
    <source>
        <dbReference type="EMBL" id="PNG05192.1"/>
    </source>
</evidence>
<dbReference type="Proteomes" id="UP000236023">
    <property type="component" value="Unassembled WGS sequence"/>
</dbReference>
<keyword evidence="10" id="KW-0732">Signal</keyword>
<keyword evidence="7 8" id="KW-0998">Cell outer membrane</keyword>
<keyword evidence="13" id="KW-0675">Receptor</keyword>
<sequence length="713" mass="78391">MFRKSWLCLSISLATLSLSTIPALAKEAEQAKELEAVTISATRARSEAGKTPQKITVISREQIEQQLAITSDHGAVLSNLIPSYSPSRQKMSSAGETFRGRSALILIDGVPQSTPLRDSQRDGYVIDLSMVERIEVIHGASAEHGLGATGGIINYVTRRPASGTLRQHAGVSFTAPTDYESEGLGYKLDYRVEGTQGNFDYLASASWQTQGMFYDANGDLIGVDDTQGDVMDSTSHDLLLKLGYWLDDNQNIGLMVNRYQVEGEHEYVNVPGNANAGIPATSRKGDPLGKAPQNEVLATSLSYKHADLYGNELGVQLYSQRFRGRFGGGYNGTFQDASIAPVGTLFDQSQNESDKYGGKFTLSRDGLLDNHLKLTGGLDVLQDTTSQQLILTDREWVPETVFRNYAPFLQAEIRALEQLTFFTGVRHEFAELEVDSFRTIASTNPALGGVTVEGGKPKFEETLYNAGLVWQMNDWAQLFANYSEGFGMPDVGRVLRGIGTPGTRVDNFLDLQPIVTENREIGLRLKHGPFDAEISYYESDADLGSRLDSVGGVYQIRRERTEIDGVEFTGGWQVNAAHRLQLTYAQVNGQSDTDGDGDVDTDLDGANISPDRYGISWQANWSERLHSLLQANHYASRSFDQPGLDFDGYTLVDASVGYRLPVGEVNLGIENLLDRDYLTYYSQAANTGSDVTRNGRVFNGRGRTFTLGYQVSF</sequence>
<comment type="caution">
    <text evidence="13">The sequence shown here is derived from an EMBL/GenBank/DDBJ whole genome shotgun (WGS) entry which is preliminary data.</text>
</comment>
<comment type="subcellular location">
    <subcellularLocation>
        <location evidence="1 8">Cell outer membrane</location>
        <topology evidence="1 8">Multi-pass membrane protein</topology>
    </subcellularLocation>
</comment>
<evidence type="ECO:0000256" key="4">
    <source>
        <dbReference type="ARBA" id="ARBA00022692"/>
    </source>
</evidence>